<reference evidence="7" key="1">
    <citation type="submission" date="2013-03" db="EMBL/GenBank/DDBJ databases">
        <title>The Genome Sequence of Anopheles dirus WRAIR2.</title>
        <authorList>
            <consortium name="The Broad Institute Genomics Platform"/>
            <person name="Neafsey D.E."/>
            <person name="Walton C."/>
            <person name="Walker B."/>
            <person name="Young S.K."/>
            <person name="Zeng Q."/>
            <person name="Gargeya S."/>
            <person name="Fitzgerald M."/>
            <person name="Haas B."/>
            <person name="Abouelleil A."/>
            <person name="Allen A.W."/>
            <person name="Alvarado L."/>
            <person name="Arachchi H.M."/>
            <person name="Berlin A.M."/>
            <person name="Chapman S.B."/>
            <person name="Gainer-Dewar J."/>
            <person name="Goldberg J."/>
            <person name="Griggs A."/>
            <person name="Gujja S."/>
            <person name="Hansen M."/>
            <person name="Howarth C."/>
            <person name="Imamovic A."/>
            <person name="Ireland A."/>
            <person name="Larimer J."/>
            <person name="McCowan C."/>
            <person name="Murphy C."/>
            <person name="Pearson M."/>
            <person name="Poon T.W."/>
            <person name="Priest M."/>
            <person name="Roberts A."/>
            <person name="Saif S."/>
            <person name="Shea T."/>
            <person name="Sisk P."/>
            <person name="Sykes S."/>
            <person name="Wortman J."/>
            <person name="Nusbaum C."/>
            <person name="Birren B."/>
        </authorList>
    </citation>
    <scope>NUCLEOTIDE SEQUENCE [LARGE SCALE GENOMIC DNA]</scope>
    <source>
        <strain evidence="7">WRAIR2</strain>
    </source>
</reference>
<keyword evidence="2 5" id="KW-0732">Signal</keyword>
<dbReference type="Pfam" id="PF13855">
    <property type="entry name" value="LRR_8"/>
    <property type="match status" value="1"/>
</dbReference>
<evidence type="ECO:0008006" key="8">
    <source>
        <dbReference type="Google" id="ProtNLM"/>
    </source>
</evidence>
<dbReference type="InterPro" id="IPR003591">
    <property type="entry name" value="Leu-rich_rpt_typical-subtyp"/>
</dbReference>
<dbReference type="InterPro" id="IPR032675">
    <property type="entry name" value="LRR_dom_sf"/>
</dbReference>
<accession>A0A182MYM4</accession>
<keyword evidence="3" id="KW-0677">Repeat</keyword>
<evidence type="ECO:0000313" key="6">
    <source>
        <dbReference type="EnsemblMetazoa" id="ADIR000479-PA"/>
    </source>
</evidence>
<dbReference type="VEuPathDB" id="VectorBase:ADIR000479"/>
<evidence type="ECO:0000256" key="5">
    <source>
        <dbReference type="SAM" id="SignalP"/>
    </source>
</evidence>
<evidence type="ECO:0000256" key="1">
    <source>
        <dbReference type="ARBA" id="ARBA00022614"/>
    </source>
</evidence>
<keyword evidence="7" id="KW-1185">Reference proteome</keyword>
<sequence length="491" mass="54765">MSWPKVVLVLLVAAGGGAVRAQEADEAVESTALPDDVTDVLVSVSHLCHFEKPLQDPTDLDGDQYCDCDVHSSGPSGLPEVHIDCRRHQLRDDFWQGYEQLPQSTVRLDLAYNALTAVPRLSGETLQYLRLAHNQITAVPDKVFANLSSLQELDLSGNRIELLGTDALAGLGKLKLIDLSDNRIASIEVNAFSNALALHRLVLSNNSLGAFFNRTESDLYLRLGVTNRLAVLEMQRCNLSDINLASGVGLERALLGHNPLQQLSNLPKQLSHLDVSGTPIRSLPARFLPHLLHLETLIMQDMPILYTLEQYALYGLPRLAMLNLQGSRNLSTIHAHVFGQNVVRNETDTELKRLILKGTNIRTLNSTLQPAFENLRLLDIRGAPLRCDCELRWLRELPNLTTLGICVRPSALREQRFGMIEPHQFQCRAEQFWIYTVFNVVLAILLIVLISVGIFLIVRAIRPKPHVQLRMVGANSPYARVTIEPNRAEVL</sequence>
<dbReference type="InterPro" id="IPR050328">
    <property type="entry name" value="Dev_Immune_Receptor"/>
</dbReference>
<dbReference type="PANTHER" id="PTHR24373:SF392">
    <property type="entry name" value="NEPHROCAN"/>
    <property type="match status" value="1"/>
</dbReference>
<feature type="signal peptide" evidence="5">
    <location>
        <begin position="1"/>
        <end position="21"/>
    </location>
</feature>
<organism evidence="6 7">
    <name type="scientific">Anopheles dirus</name>
    <dbReference type="NCBI Taxonomy" id="7168"/>
    <lineage>
        <taxon>Eukaryota</taxon>
        <taxon>Metazoa</taxon>
        <taxon>Ecdysozoa</taxon>
        <taxon>Arthropoda</taxon>
        <taxon>Hexapoda</taxon>
        <taxon>Insecta</taxon>
        <taxon>Pterygota</taxon>
        <taxon>Neoptera</taxon>
        <taxon>Endopterygota</taxon>
        <taxon>Diptera</taxon>
        <taxon>Nematocera</taxon>
        <taxon>Culicoidea</taxon>
        <taxon>Culicidae</taxon>
        <taxon>Anophelinae</taxon>
        <taxon>Anopheles</taxon>
    </lineage>
</organism>
<keyword evidence="1" id="KW-0433">Leucine-rich repeat</keyword>
<dbReference type="PROSITE" id="PS51450">
    <property type="entry name" value="LRR"/>
    <property type="match status" value="1"/>
</dbReference>
<keyword evidence="4" id="KW-0472">Membrane</keyword>
<dbReference type="Proteomes" id="UP000075884">
    <property type="component" value="Unassembled WGS sequence"/>
</dbReference>
<keyword evidence="4" id="KW-0812">Transmembrane</keyword>
<feature type="chain" id="PRO_5008129148" description="LRRCT domain-containing protein" evidence="5">
    <location>
        <begin position="22"/>
        <end position="491"/>
    </location>
</feature>
<dbReference type="SMART" id="SM00369">
    <property type="entry name" value="LRR_TYP"/>
    <property type="match status" value="4"/>
</dbReference>
<dbReference type="InterPro" id="IPR001611">
    <property type="entry name" value="Leu-rich_rpt"/>
</dbReference>
<evidence type="ECO:0000313" key="7">
    <source>
        <dbReference type="Proteomes" id="UP000075884"/>
    </source>
</evidence>
<dbReference type="SUPFAM" id="SSF52058">
    <property type="entry name" value="L domain-like"/>
    <property type="match status" value="1"/>
</dbReference>
<dbReference type="EnsemblMetazoa" id="ADIR000479-RA">
    <property type="protein sequence ID" value="ADIR000479-PA"/>
    <property type="gene ID" value="ADIR000479"/>
</dbReference>
<dbReference type="STRING" id="7168.A0A182MYM4"/>
<evidence type="ECO:0000256" key="2">
    <source>
        <dbReference type="ARBA" id="ARBA00022729"/>
    </source>
</evidence>
<reference evidence="6" key="2">
    <citation type="submission" date="2020-05" db="UniProtKB">
        <authorList>
            <consortium name="EnsemblMetazoa"/>
        </authorList>
    </citation>
    <scope>IDENTIFICATION</scope>
    <source>
        <strain evidence="6">WRAIR2</strain>
    </source>
</reference>
<keyword evidence="4" id="KW-1133">Transmembrane helix</keyword>
<dbReference type="AlphaFoldDB" id="A0A182MYM4"/>
<proteinExistence type="predicted"/>
<name>A0A182MYM4_9DIPT</name>
<evidence type="ECO:0000256" key="4">
    <source>
        <dbReference type="SAM" id="Phobius"/>
    </source>
</evidence>
<dbReference type="PANTHER" id="PTHR24373">
    <property type="entry name" value="SLIT RELATED LEUCINE-RICH REPEAT NEURONAL PROTEIN"/>
    <property type="match status" value="1"/>
</dbReference>
<evidence type="ECO:0000256" key="3">
    <source>
        <dbReference type="ARBA" id="ARBA00022737"/>
    </source>
</evidence>
<dbReference type="Gene3D" id="3.80.10.10">
    <property type="entry name" value="Ribonuclease Inhibitor"/>
    <property type="match status" value="2"/>
</dbReference>
<feature type="transmembrane region" description="Helical" evidence="4">
    <location>
        <begin position="432"/>
        <end position="461"/>
    </location>
</feature>
<protein>
    <recommendedName>
        <fullName evidence="8">LRRCT domain-containing protein</fullName>
    </recommendedName>
</protein>